<name>A0A1H3UXU9_9ACTN</name>
<dbReference type="PANTHER" id="PTHR43798:SF5">
    <property type="entry name" value="MONOACYLGLYCEROL LIPASE ABHD6"/>
    <property type="match status" value="1"/>
</dbReference>
<dbReference type="EMBL" id="FNQB01000007">
    <property type="protein sequence ID" value="SDZ67264.1"/>
    <property type="molecule type" value="Genomic_DNA"/>
</dbReference>
<dbReference type="InterPro" id="IPR029058">
    <property type="entry name" value="AB_hydrolase_fold"/>
</dbReference>
<dbReference type="GO" id="GO:0047372">
    <property type="term" value="F:monoacylglycerol lipase activity"/>
    <property type="evidence" value="ECO:0007669"/>
    <property type="project" value="TreeGrafter"/>
</dbReference>
<evidence type="ECO:0000313" key="2">
    <source>
        <dbReference type="EMBL" id="SDZ67264.1"/>
    </source>
</evidence>
<dbReference type="RefSeq" id="WP_204083039.1">
    <property type="nucleotide sequence ID" value="NZ_BOND01000034.1"/>
</dbReference>
<dbReference type="InterPro" id="IPR000073">
    <property type="entry name" value="AB_hydrolase_1"/>
</dbReference>
<evidence type="ECO:0000259" key="1">
    <source>
        <dbReference type="Pfam" id="PF00561"/>
    </source>
</evidence>
<dbReference type="Pfam" id="PF00561">
    <property type="entry name" value="Abhydrolase_1"/>
    <property type="match status" value="1"/>
</dbReference>
<accession>A0A1H3UXU9</accession>
<dbReference type="Gene3D" id="3.40.50.1820">
    <property type="entry name" value="alpha/beta hydrolase"/>
    <property type="match status" value="1"/>
</dbReference>
<dbReference type="InterPro" id="IPR050266">
    <property type="entry name" value="AB_hydrolase_sf"/>
</dbReference>
<dbReference type="PANTHER" id="PTHR43798">
    <property type="entry name" value="MONOACYLGLYCEROL LIPASE"/>
    <property type="match status" value="1"/>
</dbReference>
<reference evidence="3" key="1">
    <citation type="submission" date="2016-10" db="EMBL/GenBank/DDBJ databases">
        <authorList>
            <person name="Varghese N."/>
            <person name="Submissions S."/>
        </authorList>
    </citation>
    <scope>NUCLEOTIDE SEQUENCE [LARGE SCALE GENOMIC DNA]</scope>
    <source>
        <strain evidence="3">DSM 44718</strain>
    </source>
</reference>
<evidence type="ECO:0000313" key="3">
    <source>
        <dbReference type="Proteomes" id="UP000199632"/>
    </source>
</evidence>
<proteinExistence type="predicted"/>
<organism evidence="2 3">
    <name type="scientific">Asanoa ishikariensis</name>
    <dbReference type="NCBI Taxonomy" id="137265"/>
    <lineage>
        <taxon>Bacteria</taxon>
        <taxon>Bacillati</taxon>
        <taxon>Actinomycetota</taxon>
        <taxon>Actinomycetes</taxon>
        <taxon>Micromonosporales</taxon>
        <taxon>Micromonosporaceae</taxon>
        <taxon>Asanoa</taxon>
    </lineage>
</organism>
<dbReference type="GO" id="GO:0016020">
    <property type="term" value="C:membrane"/>
    <property type="evidence" value="ECO:0007669"/>
    <property type="project" value="TreeGrafter"/>
</dbReference>
<dbReference type="SUPFAM" id="SSF53474">
    <property type="entry name" value="alpha/beta-Hydrolases"/>
    <property type="match status" value="1"/>
</dbReference>
<gene>
    <name evidence="2" type="ORF">SAMN05421684_8392</name>
</gene>
<protein>
    <submittedName>
        <fullName evidence="2">Pimeloyl-ACP methyl ester carboxylesterase</fullName>
    </submittedName>
</protein>
<keyword evidence="3" id="KW-1185">Reference proteome</keyword>
<dbReference type="PRINTS" id="PR00111">
    <property type="entry name" value="ABHYDROLASE"/>
</dbReference>
<dbReference type="Proteomes" id="UP000199632">
    <property type="component" value="Unassembled WGS sequence"/>
</dbReference>
<dbReference type="STRING" id="137265.SAMN05421684_8392"/>
<dbReference type="AlphaFoldDB" id="A0A1H3UXU9"/>
<sequence length="256" mass="26362">MIEPLSYDVRGAGPGLVLVHGTGSTGPKSWGTVLDGLAARHTVVMPNLPGSGDSPAEASLDVVAVADRVVETAVAAGLDTFALGGASLGAPIAITAAARHPSRVSRLVSVVGFAKARPTLRLNLELWGAMFARGDADLGKLLVAMSFAEEFLATLTDEQVGQYAALLTTDPAPGTVAQTDLGARLDVRADLGRVAAPTLVVVATGDRCVAPVHSREIADGIPGARLVEVSGGHAARFEDPDRTLSVMLDFLRRDGQ</sequence>
<feature type="domain" description="AB hydrolase-1" evidence="1">
    <location>
        <begin position="16"/>
        <end position="240"/>
    </location>
</feature>
<dbReference type="GO" id="GO:0046464">
    <property type="term" value="P:acylglycerol catabolic process"/>
    <property type="evidence" value="ECO:0007669"/>
    <property type="project" value="TreeGrafter"/>
</dbReference>